<dbReference type="RefSeq" id="WP_112893982.1">
    <property type="nucleotide sequence ID" value="NZ_CAWNYH010000001.1"/>
</dbReference>
<dbReference type="SUPFAM" id="SSF56801">
    <property type="entry name" value="Acetyl-CoA synthetase-like"/>
    <property type="match status" value="1"/>
</dbReference>
<dbReference type="Proteomes" id="UP000250919">
    <property type="component" value="Unassembled WGS sequence"/>
</dbReference>
<comment type="caution">
    <text evidence="3">The sequence shown here is derived from an EMBL/GenBank/DDBJ whole genome shotgun (WGS) entry which is preliminary data.</text>
</comment>
<dbReference type="EMBL" id="WSFC01000017">
    <property type="protein sequence ID" value="NDL03568.1"/>
    <property type="molecule type" value="Genomic_DNA"/>
</dbReference>
<feature type="domain" description="AMP-dependent synthetase/ligase" evidence="1">
    <location>
        <begin position="11"/>
        <end position="41"/>
    </location>
</feature>
<reference evidence="2 5" key="3">
    <citation type="submission" date="2019-12" db="EMBL/GenBank/DDBJ databases">
        <title>Engineering Photorhabdus to improve their lethality against agricultural pests.</title>
        <authorList>
            <person name="Machado R.A.R."/>
        </authorList>
    </citation>
    <scope>NUCLEOTIDE SEQUENCE [LARGE SCALE GENOMIC DNA]</scope>
    <source>
        <strain evidence="2 5">M-CN4</strain>
    </source>
</reference>
<protein>
    <submittedName>
        <fullName evidence="2">AMP-binding protein</fullName>
    </submittedName>
</protein>
<dbReference type="PANTHER" id="PTHR45527">
    <property type="entry name" value="NONRIBOSOMAL PEPTIDE SYNTHETASE"/>
    <property type="match status" value="1"/>
</dbReference>
<evidence type="ECO:0000313" key="5">
    <source>
        <dbReference type="Proteomes" id="UP000466619"/>
    </source>
</evidence>
<accession>A0A329XCQ9</accession>
<dbReference type="EMBL" id="NSCM01000001">
    <property type="protein sequence ID" value="RAX14629.1"/>
    <property type="molecule type" value="Genomic_DNA"/>
</dbReference>
<dbReference type="GO" id="GO:0044550">
    <property type="term" value="P:secondary metabolite biosynthetic process"/>
    <property type="evidence" value="ECO:0007669"/>
    <property type="project" value="TreeGrafter"/>
</dbReference>
<gene>
    <name evidence="3" type="ORF">CKY02_01680</name>
    <name evidence="2" type="ORF">GPY48_10100</name>
</gene>
<dbReference type="GO" id="GO:0043041">
    <property type="term" value="P:amino acid activation for nonribosomal peptide biosynthetic process"/>
    <property type="evidence" value="ECO:0007669"/>
    <property type="project" value="TreeGrafter"/>
</dbReference>
<keyword evidence="5" id="KW-1185">Reference proteome</keyword>
<evidence type="ECO:0000313" key="4">
    <source>
        <dbReference type="Proteomes" id="UP000250919"/>
    </source>
</evidence>
<proteinExistence type="predicted"/>
<dbReference type="GO" id="GO:0031177">
    <property type="term" value="F:phosphopantetheine binding"/>
    <property type="evidence" value="ECO:0007669"/>
    <property type="project" value="TreeGrafter"/>
</dbReference>
<dbReference type="PANTHER" id="PTHR45527:SF1">
    <property type="entry name" value="FATTY ACID SYNTHASE"/>
    <property type="match status" value="1"/>
</dbReference>
<reference evidence="3 4" key="2">
    <citation type="journal article" date="2018" name="Int. J. Syst. Evol. Microbiol.">
        <title>Whole-genome-based revisit of Photorhabdus phylogeny: proposal for the elevation of most Photorhabdus subspecies to the species level and description of one novel species Photorhabdus bodei sp. nov., and one novel subspecies Photorhabdus laumondii subsp. clarkei subsp. nov.</title>
        <authorList>
            <person name="Machado R.A.R."/>
            <person name="Wuthrich D."/>
            <person name="Kuhnert P."/>
            <person name="Arce C.C.M."/>
            <person name="Thonen L."/>
            <person name="Ruiz C."/>
            <person name="Zhang X."/>
            <person name="Robert C.A.M."/>
            <person name="Karimi J."/>
            <person name="Kamali S."/>
            <person name="Ma J."/>
            <person name="Bruggmann R."/>
            <person name="Erb M."/>
        </authorList>
    </citation>
    <scope>NUCLEOTIDE SEQUENCE [LARGE SCALE GENOMIC DNA]</scope>
    <source>
        <strain evidence="3 4">LJ24-63</strain>
    </source>
</reference>
<name>A0A329XCQ9_9GAMM</name>
<dbReference type="InterPro" id="IPR000873">
    <property type="entry name" value="AMP-dep_synth/lig_dom"/>
</dbReference>
<reference evidence="3" key="1">
    <citation type="submission" date="2017-08" db="EMBL/GenBank/DDBJ databases">
        <authorList>
            <person name="de Groot N.N."/>
        </authorList>
    </citation>
    <scope>NUCLEOTIDE SEQUENCE</scope>
    <source>
        <strain evidence="3">LJ24-63</strain>
    </source>
</reference>
<evidence type="ECO:0000259" key="1">
    <source>
        <dbReference type="Pfam" id="PF00501"/>
    </source>
</evidence>
<evidence type="ECO:0000313" key="2">
    <source>
        <dbReference type="EMBL" id="NDL03568.1"/>
    </source>
</evidence>
<dbReference type="GO" id="GO:0005737">
    <property type="term" value="C:cytoplasm"/>
    <property type="evidence" value="ECO:0007669"/>
    <property type="project" value="TreeGrafter"/>
</dbReference>
<dbReference type="PROSITE" id="PS00455">
    <property type="entry name" value="AMP_BINDING"/>
    <property type="match status" value="1"/>
</dbReference>
<dbReference type="AlphaFoldDB" id="A0A329XCQ9"/>
<dbReference type="PRINTS" id="PR00154">
    <property type="entry name" value="AMPBINDING"/>
</dbReference>
<dbReference type="Gene3D" id="3.40.50.980">
    <property type="match status" value="1"/>
</dbReference>
<sequence length="46" mass="5099">MRREFARADSNSQVPALTPRHLAYVIYTSGSTGIPKGVMVEYILVC</sequence>
<dbReference type="InterPro" id="IPR020845">
    <property type="entry name" value="AMP-binding_CS"/>
</dbReference>
<evidence type="ECO:0000313" key="3">
    <source>
        <dbReference type="EMBL" id="RAX14629.1"/>
    </source>
</evidence>
<dbReference type="Proteomes" id="UP000466619">
    <property type="component" value="Unassembled WGS sequence"/>
</dbReference>
<dbReference type="GeneID" id="99863962"/>
<dbReference type="InterPro" id="IPR020459">
    <property type="entry name" value="AMP-binding"/>
</dbReference>
<dbReference type="Pfam" id="PF00501">
    <property type="entry name" value="AMP-binding"/>
    <property type="match status" value="1"/>
</dbReference>
<organism evidence="3 4">
    <name type="scientific">Photorhabdus bodei</name>
    <dbReference type="NCBI Taxonomy" id="2029681"/>
    <lineage>
        <taxon>Bacteria</taxon>
        <taxon>Pseudomonadati</taxon>
        <taxon>Pseudomonadota</taxon>
        <taxon>Gammaproteobacteria</taxon>
        <taxon>Enterobacterales</taxon>
        <taxon>Morganellaceae</taxon>
        <taxon>Photorhabdus</taxon>
    </lineage>
</organism>